<dbReference type="Pfam" id="PF13305">
    <property type="entry name" value="TetR_C_33"/>
    <property type="match status" value="1"/>
</dbReference>
<evidence type="ECO:0000313" key="7">
    <source>
        <dbReference type="Proteomes" id="UP001501094"/>
    </source>
</evidence>
<evidence type="ECO:0000313" key="6">
    <source>
        <dbReference type="EMBL" id="GAA1872733.1"/>
    </source>
</evidence>
<dbReference type="Gene3D" id="1.10.10.60">
    <property type="entry name" value="Homeodomain-like"/>
    <property type="match status" value="1"/>
</dbReference>
<feature type="domain" description="HTH tetR-type" evidence="5">
    <location>
        <begin position="25"/>
        <end position="85"/>
    </location>
</feature>
<dbReference type="InterPro" id="IPR001647">
    <property type="entry name" value="HTH_TetR"/>
</dbReference>
<gene>
    <name evidence="6" type="ORF">GCM10009751_35160</name>
</gene>
<dbReference type="Proteomes" id="UP001501094">
    <property type="component" value="Unassembled WGS sequence"/>
</dbReference>
<dbReference type="PANTHER" id="PTHR30055">
    <property type="entry name" value="HTH-TYPE TRANSCRIPTIONAL REGULATOR RUTR"/>
    <property type="match status" value="1"/>
</dbReference>
<dbReference type="Pfam" id="PF00440">
    <property type="entry name" value="TetR_N"/>
    <property type="match status" value="1"/>
</dbReference>
<dbReference type="PANTHER" id="PTHR30055:SF209">
    <property type="entry name" value="POSSIBLE TRANSCRIPTIONAL REGULATORY PROTEIN (PROBABLY TETR-FAMILY)"/>
    <property type="match status" value="1"/>
</dbReference>
<dbReference type="SUPFAM" id="SSF46689">
    <property type="entry name" value="Homeodomain-like"/>
    <property type="match status" value="1"/>
</dbReference>
<organism evidence="6 7">
    <name type="scientific">Myceligenerans crystallogenes</name>
    <dbReference type="NCBI Taxonomy" id="316335"/>
    <lineage>
        <taxon>Bacteria</taxon>
        <taxon>Bacillati</taxon>
        <taxon>Actinomycetota</taxon>
        <taxon>Actinomycetes</taxon>
        <taxon>Micrococcales</taxon>
        <taxon>Promicromonosporaceae</taxon>
        <taxon>Myceligenerans</taxon>
    </lineage>
</organism>
<dbReference type="InterPro" id="IPR036271">
    <property type="entry name" value="Tet_transcr_reg_TetR-rel_C_sf"/>
</dbReference>
<proteinExistence type="predicted"/>
<evidence type="ECO:0000259" key="5">
    <source>
        <dbReference type="PROSITE" id="PS50977"/>
    </source>
</evidence>
<keyword evidence="1" id="KW-0805">Transcription regulation</keyword>
<protein>
    <submittedName>
        <fullName evidence="6">TetR/AcrR family transcriptional regulator</fullName>
    </submittedName>
</protein>
<dbReference type="PRINTS" id="PR00455">
    <property type="entry name" value="HTHTETR"/>
</dbReference>
<dbReference type="Gene3D" id="1.10.357.10">
    <property type="entry name" value="Tetracycline Repressor, domain 2"/>
    <property type="match status" value="1"/>
</dbReference>
<name>A0ABN2NK62_9MICO</name>
<dbReference type="PROSITE" id="PS50977">
    <property type="entry name" value="HTH_TETR_2"/>
    <property type="match status" value="1"/>
</dbReference>
<feature type="DNA-binding region" description="H-T-H motif" evidence="4">
    <location>
        <begin position="48"/>
        <end position="67"/>
    </location>
</feature>
<reference evidence="6 7" key="1">
    <citation type="journal article" date="2019" name="Int. J. Syst. Evol. Microbiol.">
        <title>The Global Catalogue of Microorganisms (GCM) 10K type strain sequencing project: providing services to taxonomists for standard genome sequencing and annotation.</title>
        <authorList>
            <consortium name="The Broad Institute Genomics Platform"/>
            <consortium name="The Broad Institute Genome Sequencing Center for Infectious Disease"/>
            <person name="Wu L."/>
            <person name="Ma J."/>
        </authorList>
    </citation>
    <scope>NUCLEOTIDE SEQUENCE [LARGE SCALE GENOMIC DNA]</scope>
    <source>
        <strain evidence="6 7">JCM 14326</strain>
    </source>
</reference>
<keyword evidence="7" id="KW-1185">Reference proteome</keyword>
<keyword evidence="3" id="KW-0804">Transcription</keyword>
<dbReference type="InterPro" id="IPR009057">
    <property type="entry name" value="Homeodomain-like_sf"/>
</dbReference>
<sequence>MKHRSRIPVKVPRLAGMARPRTYDDALRTRLLEVASRTISERGEGGVTVRSVAAASGTSPSAVYALFGSREKLVEAVTAEGFRRFAAHLAAAGRSDDPGRDLLALGLAYRASALDDPHFYRVMFERRGAVAEGAGYDGGADDAGPVAGSRAADPGDPAIPPAETFEVLRDAVARVLPAEAPAGHAETVAIGLWGLAHGLVSLELAGLLDGDAGTRERRYTEIMSSLGPQLAAF</sequence>
<evidence type="ECO:0000256" key="1">
    <source>
        <dbReference type="ARBA" id="ARBA00023015"/>
    </source>
</evidence>
<dbReference type="InterPro" id="IPR050109">
    <property type="entry name" value="HTH-type_TetR-like_transc_reg"/>
</dbReference>
<dbReference type="EMBL" id="BAAANL010000008">
    <property type="protein sequence ID" value="GAA1872733.1"/>
    <property type="molecule type" value="Genomic_DNA"/>
</dbReference>
<comment type="caution">
    <text evidence="6">The sequence shown here is derived from an EMBL/GenBank/DDBJ whole genome shotgun (WGS) entry which is preliminary data.</text>
</comment>
<accession>A0ABN2NK62</accession>
<dbReference type="InterPro" id="IPR025996">
    <property type="entry name" value="MT1864/Rv1816-like_C"/>
</dbReference>
<dbReference type="SUPFAM" id="SSF48498">
    <property type="entry name" value="Tetracyclin repressor-like, C-terminal domain"/>
    <property type="match status" value="1"/>
</dbReference>
<evidence type="ECO:0000256" key="4">
    <source>
        <dbReference type="PROSITE-ProRule" id="PRU00335"/>
    </source>
</evidence>
<evidence type="ECO:0000256" key="2">
    <source>
        <dbReference type="ARBA" id="ARBA00023125"/>
    </source>
</evidence>
<keyword evidence="2 4" id="KW-0238">DNA-binding</keyword>
<evidence type="ECO:0000256" key="3">
    <source>
        <dbReference type="ARBA" id="ARBA00023163"/>
    </source>
</evidence>